<sequence length="98" mass="10671">MTEPEPSGWELMRALRDMRDSIDKLAAGMVSQALFTAAQQAQKETDDRQNARIKQTEDEIAEQGKKRAQQWFAIGSIGLTALASLAVGLVLNIVRGGA</sequence>
<accession>A0ACD4B888</accession>
<evidence type="ECO:0000313" key="1">
    <source>
        <dbReference type="EMBL" id="UTT53821.1"/>
    </source>
</evidence>
<organism evidence="1 2">
    <name type="scientific">Microbacterium maritypicum</name>
    <name type="common">Microbacterium liquefaciens</name>
    <dbReference type="NCBI Taxonomy" id="33918"/>
    <lineage>
        <taxon>Bacteria</taxon>
        <taxon>Bacillati</taxon>
        <taxon>Actinomycetota</taxon>
        <taxon>Actinomycetes</taxon>
        <taxon>Micrococcales</taxon>
        <taxon>Microbacteriaceae</taxon>
        <taxon>Microbacterium</taxon>
    </lineage>
</organism>
<keyword evidence="2" id="KW-1185">Reference proteome</keyword>
<proteinExistence type="predicted"/>
<reference evidence="1" key="1">
    <citation type="submission" date="2022-07" db="EMBL/GenBank/DDBJ databases">
        <title>Complete genome of DND4.</title>
        <authorList>
            <person name="Cao G."/>
        </authorList>
    </citation>
    <scope>NUCLEOTIDE SEQUENCE</scope>
    <source>
        <strain evidence="1">DND4</strain>
    </source>
</reference>
<evidence type="ECO:0000313" key="2">
    <source>
        <dbReference type="Proteomes" id="UP001060245"/>
    </source>
</evidence>
<name>A0ACD4B888_MICMQ</name>
<dbReference type="Proteomes" id="UP001060245">
    <property type="component" value="Chromosome"/>
</dbReference>
<gene>
    <name evidence="1" type="ORF">NMQ05_04360</name>
</gene>
<dbReference type="EMBL" id="CP101471">
    <property type="protein sequence ID" value="UTT53821.1"/>
    <property type="molecule type" value="Genomic_DNA"/>
</dbReference>
<protein>
    <submittedName>
        <fullName evidence="1">Uncharacterized protein</fullName>
    </submittedName>
</protein>